<keyword evidence="2" id="KW-1185">Reference proteome</keyword>
<protein>
    <submittedName>
        <fullName evidence="1">Prepilin peptidase dependent protein B</fullName>
    </submittedName>
</protein>
<dbReference type="OrthoDB" id="5296662at2"/>
<dbReference type="Proteomes" id="UP000194450">
    <property type="component" value="Unassembled WGS sequence"/>
</dbReference>
<reference evidence="2" key="1">
    <citation type="submission" date="2017-04" db="EMBL/GenBank/DDBJ databases">
        <authorList>
            <person name="Varghese N."/>
            <person name="Submissions S."/>
        </authorList>
    </citation>
    <scope>NUCLEOTIDE SEQUENCE [LARGE SCALE GENOMIC DNA]</scope>
</reference>
<dbReference type="EMBL" id="FXWH01000001">
    <property type="protein sequence ID" value="SMQ62451.1"/>
    <property type="molecule type" value="Genomic_DNA"/>
</dbReference>
<accession>A0A1Y6EMM6</accession>
<organism evidence="1 2">
    <name type="scientific">Pseudidiomarina planktonica</name>
    <dbReference type="NCBI Taxonomy" id="1323738"/>
    <lineage>
        <taxon>Bacteria</taxon>
        <taxon>Pseudomonadati</taxon>
        <taxon>Pseudomonadota</taxon>
        <taxon>Gammaproteobacteria</taxon>
        <taxon>Alteromonadales</taxon>
        <taxon>Idiomarinaceae</taxon>
        <taxon>Pseudidiomarina</taxon>
    </lineage>
</organism>
<dbReference type="PIRSF" id="PIRSF004525">
    <property type="entry name" value="Pilin_peptidase-dep_B_prd"/>
    <property type="match status" value="1"/>
</dbReference>
<dbReference type="NCBIfam" id="TIGR02532">
    <property type="entry name" value="IV_pilin_GFxxxE"/>
    <property type="match status" value="1"/>
</dbReference>
<sequence>MQLIRNQRGISLLEMLITLALGLVLLAALTSVFTNTLGVNSRSLKASQLQEETLATLGLIVGDLRRSGYTADFVTQVVDPTNANQDFRNSLVVGEHPDEVVNSCILFAYDADQNGVNSGSTEAFGYRLRNQQVQRRQGGALCGDNGWQGLTSADVIVVDALQFTVTEVVTGTITEQQVQVRLQAHLQQDPTLSRELTQHVVLRNADF</sequence>
<evidence type="ECO:0000313" key="2">
    <source>
        <dbReference type="Proteomes" id="UP000194450"/>
    </source>
</evidence>
<dbReference type="Pfam" id="PF07963">
    <property type="entry name" value="N_methyl"/>
    <property type="match status" value="1"/>
</dbReference>
<dbReference type="PROSITE" id="PS00409">
    <property type="entry name" value="PROKAR_NTER_METHYL"/>
    <property type="match status" value="1"/>
</dbReference>
<dbReference type="RefSeq" id="WP_086433873.1">
    <property type="nucleotide sequence ID" value="NZ_FXWH01000001.1"/>
</dbReference>
<proteinExistence type="predicted"/>
<name>A0A1Y6EMM6_9GAMM</name>
<evidence type="ECO:0000313" key="1">
    <source>
        <dbReference type="EMBL" id="SMQ62451.1"/>
    </source>
</evidence>
<dbReference type="InterPro" id="IPR012902">
    <property type="entry name" value="N_methyl_site"/>
</dbReference>
<dbReference type="InterPro" id="IPR016419">
    <property type="entry name" value="Prepilin_Pept-dep_B_prd"/>
</dbReference>
<dbReference type="AlphaFoldDB" id="A0A1Y6EMM6"/>
<gene>
    <name evidence="1" type="ORF">SAMN06297229_0710</name>
</gene>